<dbReference type="GO" id="GO:0043066">
    <property type="term" value="P:negative regulation of apoptotic process"/>
    <property type="evidence" value="ECO:0007669"/>
    <property type="project" value="InterPro"/>
</dbReference>
<dbReference type="SMART" id="SM00220">
    <property type="entry name" value="S_TKc"/>
    <property type="match status" value="1"/>
</dbReference>
<evidence type="ECO:0000256" key="5">
    <source>
        <dbReference type="PROSITE-ProRule" id="PRU10141"/>
    </source>
</evidence>
<dbReference type="GO" id="GO:0005524">
    <property type="term" value="F:ATP binding"/>
    <property type="evidence" value="ECO:0007669"/>
    <property type="project" value="UniProtKB-UniRule"/>
</dbReference>
<keyword evidence="6" id="KW-0723">Serine/threonine-protein kinase</keyword>
<dbReference type="PANTHER" id="PTHR24346:SF51">
    <property type="entry name" value="PAS DOMAIN-CONTAINING SERINE_THREONINE-PROTEIN KINASE"/>
    <property type="match status" value="1"/>
</dbReference>
<dbReference type="PROSITE" id="PS00107">
    <property type="entry name" value="PROTEIN_KINASE_ATP"/>
    <property type="match status" value="1"/>
</dbReference>
<dbReference type="EnsemblMetazoa" id="HelroT84503">
    <property type="protein sequence ID" value="HelroP84503"/>
    <property type="gene ID" value="HelroG84503"/>
</dbReference>
<feature type="binding site" evidence="4">
    <location>
        <position position="101"/>
    </location>
    <ligand>
        <name>ATP</name>
        <dbReference type="ChEBI" id="CHEBI:30616"/>
    </ligand>
</feature>
<evidence type="ECO:0000313" key="10">
    <source>
        <dbReference type="Proteomes" id="UP000015101"/>
    </source>
</evidence>
<dbReference type="STRING" id="6412.T1G5J3"/>
<evidence type="ECO:0000313" key="8">
    <source>
        <dbReference type="EMBL" id="ESN98570.1"/>
    </source>
</evidence>
<dbReference type="PIRSF" id="PIRSF037993">
    <property type="entry name" value="STPK_Pim-1"/>
    <property type="match status" value="1"/>
</dbReference>
<evidence type="ECO:0000313" key="9">
    <source>
        <dbReference type="EnsemblMetazoa" id="HelroP84503"/>
    </source>
</evidence>
<evidence type="ECO:0000256" key="6">
    <source>
        <dbReference type="RuleBase" id="RU000304"/>
    </source>
</evidence>
<dbReference type="PANTHER" id="PTHR24346">
    <property type="entry name" value="MAP/MICROTUBULE AFFINITY-REGULATING KINASE"/>
    <property type="match status" value="1"/>
</dbReference>
<name>T1G5J3_HELRO</name>
<evidence type="ECO:0000256" key="1">
    <source>
        <dbReference type="ARBA" id="ARBA00022741"/>
    </source>
</evidence>
<proteinExistence type="inferred from homology"/>
<dbReference type="SUPFAM" id="SSF56112">
    <property type="entry name" value="Protein kinase-like (PK-like)"/>
    <property type="match status" value="1"/>
</dbReference>
<keyword evidence="1 5" id="KW-0547">Nucleotide-binding</keyword>
<protein>
    <recommendedName>
        <fullName evidence="7">Protein kinase domain-containing protein</fullName>
    </recommendedName>
</protein>
<reference evidence="8 10" key="2">
    <citation type="journal article" date="2013" name="Nature">
        <title>Insights into bilaterian evolution from three spiralian genomes.</title>
        <authorList>
            <person name="Simakov O."/>
            <person name="Marletaz F."/>
            <person name="Cho S.J."/>
            <person name="Edsinger-Gonzales E."/>
            <person name="Havlak P."/>
            <person name="Hellsten U."/>
            <person name="Kuo D.H."/>
            <person name="Larsson T."/>
            <person name="Lv J."/>
            <person name="Arendt D."/>
            <person name="Savage R."/>
            <person name="Osoegawa K."/>
            <person name="de Jong P."/>
            <person name="Grimwood J."/>
            <person name="Chapman J.A."/>
            <person name="Shapiro H."/>
            <person name="Aerts A."/>
            <person name="Otillar R.P."/>
            <person name="Terry A.Y."/>
            <person name="Boore J.L."/>
            <person name="Grigoriev I.V."/>
            <person name="Lindberg D.R."/>
            <person name="Seaver E.C."/>
            <person name="Weisblat D.A."/>
            <person name="Putnam N.H."/>
            <person name="Rokhsar D.S."/>
        </authorList>
    </citation>
    <scope>NUCLEOTIDE SEQUENCE</scope>
</reference>
<dbReference type="InParanoid" id="T1G5J3"/>
<keyword evidence="2 4" id="KW-0067">ATP-binding</keyword>
<organism evidence="9 10">
    <name type="scientific">Helobdella robusta</name>
    <name type="common">Californian leech</name>
    <dbReference type="NCBI Taxonomy" id="6412"/>
    <lineage>
        <taxon>Eukaryota</taxon>
        <taxon>Metazoa</taxon>
        <taxon>Spiralia</taxon>
        <taxon>Lophotrochozoa</taxon>
        <taxon>Annelida</taxon>
        <taxon>Clitellata</taxon>
        <taxon>Hirudinea</taxon>
        <taxon>Rhynchobdellida</taxon>
        <taxon>Glossiphoniidae</taxon>
        <taxon>Helobdella</taxon>
    </lineage>
</organism>
<dbReference type="CTD" id="20216340"/>
<dbReference type="PROSITE" id="PS50011">
    <property type="entry name" value="PROTEIN_KINASE_DOM"/>
    <property type="match status" value="1"/>
</dbReference>
<gene>
    <name evidence="9" type="primary">20216340</name>
    <name evidence="8" type="ORF">HELRODRAFT_84503</name>
</gene>
<dbReference type="RefSeq" id="XP_009023327.1">
    <property type="nucleotide sequence ID" value="XM_009025079.1"/>
</dbReference>
<keyword evidence="10" id="KW-1185">Reference proteome</keyword>
<comment type="similarity">
    <text evidence="6">Belongs to the protein kinase superfamily.</text>
</comment>
<evidence type="ECO:0000256" key="2">
    <source>
        <dbReference type="ARBA" id="ARBA00022840"/>
    </source>
</evidence>
<dbReference type="AlphaFoldDB" id="T1G5J3"/>
<keyword evidence="6" id="KW-0418">Kinase</keyword>
<evidence type="ECO:0000256" key="3">
    <source>
        <dbReference type="PIRSR" id="PIRSR037993-1"/>
    </source>
</evidence>
<feature type="binding site" evidence="4 5">
    <location>
        <position position="46"/>
    </location>
    <ligand>
        <name>ATP</name>
        <dbReference type="ChEBI" id="CHEBI:30616"/>
    </ligand>
</feature>
<keyword evidence="6" id="KW-0808">Transferase</keyword>
<dbReference type="InterPro" id="IPR011009">
    <property type="entry name" value="Kinase-like_dom_sf"/>
</dbReference>
<dbReference type="InterPro" id="IPR008271">
    <property type="entry name" value="Ser/Thr_kinase_AS"/>
</dbReference>
<dbReference type="Proteomes" id="UP000015101">
    <property type="component" value="Unassembled WGS sequence"/>
</dbReference>
<dbReference type="GO" id="GO:0005829">
    <property type="term" value="C:cytosol"/>
    <property type="evidence" value="ECO:0000318"/>
    <property type="project" value="GO_Central"/>
</dbReference>
<dbReference type="GO" id="GO:0004674">
    <property type="term" value="F:protein serine/threonine kinase activity"/>
    <property type="evidence" value="ECO:0000318"/>
    <property type="project" value="GO_Central"/>
</dbReference>
<dbReference type="OrthoDB" id="10252171at2759"/>
<evidence type="ECO:0000256" key="4">
    <source>
        <dbReference type="PIRSR" id="PIRSR037993-2"/>
    </source>
</evidence>
<dbReference type="GO" id="GO:0035556">
    <property type="term" value="P:intracellular signal transduction"/>
    <property type="evidence" value="ECO:0000318"/>
    <property type="project" value="GO_Central"/>
</dbReference>
<feature type="active site" description="Proton acceptor" evidence="3">
    <location>
        <position position="147"/>
    </location>
</feature>
<dbReference type="Pfam" id="PF00069">
    <property type="entry name" value="Pkinase"/>
    <property type="match status" value="1"/>
</dbReference>
<dbReference type="GO" id="GO:0005737">
    <property type="term" value="C:cytoplasm"/>
    <property type="evidence" value="ECO:0000318"/>
    <property type="project" value="GO_Central"/>
</dbReference>
<dbReference type="InterPro" id="IPR017348">
    <property type="entry name" value="PIM1/2/3"/>
</dbReference>
<feature type="domain" description="Protein kinase" evidence="7">
    <location>
        <begin position="17"/>
        <end position="271"/>
    </location>
</feature>
<dbReference type="GO" id="GO:0005634">
    <property type="term" value="C:nucleus"/>
    <property type="evidence" value="ECO:0000318"/>
    <property type="project" value="GO_Central"/>
</dbReference>
<dbReference type="PROSITE" id="PS00108">
    <property type="entry name" value="PROTEIN_KINASE_ST"/>
    <property type="match status" value="1"/>
</dbReference>
<sequence>MSLIYHQHRHRPTFIALQIQRYLGKGAFGCVKAATRRSSNRQVVVKFIKISKIRSDGWIDYSRISGMLPYEVYILSHIQHPNIVRMLDFHVGLHYMQLVMEKHGDGTDLFDFIERCTTRSEELVRYIFRQIATAVKFLHDSRIVHRDIKDENIIINESFHIKLVDFGSAAIYRKWTLFDSFCGTMEYCPPEVIKGEKYKGPEVDVWALGTTLFTLWSLESAYLSKDDVILHKRAPLPPDTSLDLAFLIGWILARPKEFRPTLDQVMRNRWYNQPTDISKFKYSEVCAPKKRK</sequence>
<dbReference type="HOGENOM" id="CLU_000288_63_0_1"/>
<dbReference type="Gene3D" id="1.10.510.10">
    <property type="entry name" value="Transferase(Phosphotransferase) domain 1"/>
    <property type="match status" value="1"/>
</dbReference>
<dbReference type="EMBL" id="KB097144">
    <property type="protein sequence ID" value="ESN98570.1"/>
    <property type="molecule type" value="Genomic_DNA"/>
</dbReference>
<dbReference type="InterPro" id="IPR000719">
    <property type="entry name" value="Prot_kinase_dom"/>
</dbReference>
<feature type="binding site" evidence="4">
    <location>
        <position position="108"/>
    </location>
    <ligand>
        <name>ATP</name>
        <dbReference type="ChEBI" id="CHEBI:30616"/>
    </ligand>
</feature>
<dbReference type="GeneID" id="20216340"/>
<reference evidence="10" key="1">
    <citation type="submission" date="2012-12" db="EMBL/GenBank/DDBJ databases">
        <authorList>
            <person name="Hellsten U."/>
            <person name="Grimwood J."/>
            <person name="Chapman J.A."/>
            <person name="Shapiro H."/>
            <person name="Aerts A."/>
            <person name="Otillar R.P."/>
            <person name="Terry A.Y."/>
            <person name="Boore J.L."/>
            <person name="Simakov O."/>
            <person name="Marletaz F."/>
            <person name="Cho S.-J."/>
            <person name="Edsinger-Gonzales E."/>
            <person name="Havlak P."/>
            <person name="Kuo D.-H."/>
            <person name="Larsson T."/>
            <person name="Lv J."/>
            <person name="Arendt D."/>
            <person name="Savage R."/>
            <person name="Osoegawa K."/>
            <person name="de Jong P."/>
            <person name="Lindberg D.R."/>
            <person name="Seaver E.C."/>
            <person name="Weisblat D.A."/>
            <person name="Putnam N.H."/>
            <person name="Grigoriev I.V."/>
            <person name="Rokhsar D.S."/>
        </authorList>
    </citation>
    <scope>NUCLEOTIDE SEQUENCE</scope>
</reference>
<dbReference type="EMBL" id="AMQM01005916">
    <property type="status" value="NOT_ANNOTATED_CDS"/>
    <property type="molecule type" value="Genomic_DNA"/>
</dbReference>
<evidence type="ECO:0000259" key="7">
    <source>
        <dbReference type="PROSITE" id="PS50011"/>
    </source>
</evidence>
<reference evidence="9" key="3">
    <citation type="submission" date="2015-06" db="UniProtKB">
        <authorList>
            <consortium name="EnsemblMetazoa"/>
        </authorList>
    </citation>
    <scope>IDENTIFICATION</scope>
</reference>
<feature type="binding site" evidence="4">
    <location>
        <begin position="23"/>
        <end position="31"/>
    </location>
    <ligand>
        <name>ATP</name>
        <dbReference type="ChEBI" id="CHEBI:30616"/>
    </ligand>
</feature>
<dbReference type="Gene3D" id="3.30.200.20">
    <property type="entry name" value="Phosphorylase Kinase, domain 1"/>
    <property type="match status" value="1"/>
</dbReference>
<dbReference type="OMA" id="WNNEVPR"/>
<dbReference type="InterPro" id="IPR017441">
    <property type="entry name" value="Protein_kinase_ATP_BS"/>
</dbReference>
<accession>T1G5J3</accession>
<dbReference type="eggNOG" id="KOG1152">
    <property type="taxonomic scope" value="Eukaryota"/>
</dbReference>
<dbReference type="KEGG" id="hro:HELRODRAFT_84503"/>
<dbReference type="GO" id="GO:0045719">
    <property type="term" value="P:negative regulation of glycogen biosynthetic process"/>
    <property type="evidence" value="ECO:0000318"/>
    <property type="project" value="GO_Central"/>
</dbReference>